<accession>A0AAV1J2E3</accession>
<gene>
    <name evidence="2" type="ORF">LNINA_LOCUS3377</name>
</gene>
<name>A0AAV1J2E3_9NEOP</name>
<dbReference type="Proteomes" id="UP001497472">
    <property type="component" value="Unassembled WGS sequence"/>
</dbReference>
<evidence type="ECO:0000256" key="1">
    <source>
        <dbReference type="SAM" id="Coils"/>
    </source>
</evidence>
<proteinExistence type="predicted"/>
<reference evidence="2 3" key="1">
    <citation type="submission" date="2023-11" db="EMBL/GenBank/DDBJ databases">
        <authorList>
            <person name="Okamura Y."/>
        </authorList>
    </citation>
    <scope>NUCLEOTIDE SEQUENCE [LARGE SCALE GENOMIC DNA]</scope>
</reference>
<organism evidence="2 3">
    <name type="scientific">Leptosia nina</name>
    <dbReference type="NCBI Taxonomy" id="320188"/>
    <lineage>
        <taxon>Eukaryota</taxon>
        <taxon>Metazoa</taxon>
        <taxon>Ecdysozoa</taxon>
        <taxon>Arthropoda</taxon>
        <taxon>Hexapoda</taxon>
        <taxon>Insecta</taxon>
        <taxon>Pterygota</taxon>
        <taxon>Neoptera</taxon>
        <taxon>Endopterygota</taxon>
        <taxon>Lepidoptera</taxon>
        <taxon>Glossata</taxon>
        <taxon>Ditrysia</taxon>
        <taxon>Papilionoidea</taxon>
        <taxon>Pieridae</taxon>
        <taxon>Pierinae</taxon>
        <taxon>Leptosia</taxon>
    </lineage>
</organism>
<evidence type="ECO:0000313" key="3">
    <source>
        <dbReference type="Proteomes" id="UP001497472"/>
    </source>
</evidence>
<feature type="coiled-coil region" evidence="1">
    <location>
        <begin position="21"/>
        <end position="48"/>
    </location>
</feature>
<sequence length="81" mass="9721">MLEIISAKHFDGYDGDSKELRHEWKEERKELKRERKHWKKMLKKEEKGKMDTPLSKYSIFSANDCPSGFVRIGWRCIGVDY</sequence>
<keyword evidence="3" id="KW-1185">Reference proteome</keyword>
<dbReference type="AlphaFoldDB" id="A0AAV1J2E3"/>
<dbReference type="EMBL" id="CAVLEF010000004">
    <property type="protein sequence ID" value="CAK1543569.1"/>
    <property type="molecule type" value="Genomic_DNA"/>
</dbReference>
<comment type="caution">
    <text evidence="2">The sequence shown here is derived from an EMBL/GenBank/DDBJ whole genome shotgun (WGS) entry which is preliminary data.</text>
</comment>
<keyword evidence="1" id="KW-0175">Coiled coil</keyword>
<protein>
    <submittedName>
        <fullName evidence="2">Uncharacterized protein</fullName>
    </submittedName>
</protein>
<evidence type="ECO:0000313" key="2">
    <source>
        <dbReference type="EMBL" id="CAK1543569.1"/>
    </source>
</evidence>